<dbReference type="InterPro" id="IPR013500">
    <property type="entry name" value="TopoI_cat_euk"/>
</dbReference>
<dbReference type="Proteomes" id="UP000078459">
    <property type="component" value="Unassembled WGS sequence"/>
</dbReference>
<evidence type="ECO:0000256" key="3">
    <source>
        <dbReference type="ARBA" id="ARBA00012891"/>
    </source>
</evidence>
<evidence type="ECO:0000256" key="4">
    <source>
        <dbReference type="ARBA" id="ARBA00023029"/>
    </source>
</evidence>
<dbReference type="Pfam" id="PF21338">
    <property type="entry name" value="Top1B_N_bact"/>
    <property type="match status" value="1"/>
</dbReference>
<dbReference type="Gene3D" id="1.10.132.120">
    <property type="match status" value="1"/>
</dbReference>
<comment type="catalytic activity">
    <reaction evidence="1">
        <text>ATP-independent breakage of single-stranded DNA, followed by passage and rejoining.</text>
        <dbReference type="EC" id="5.6.2.1"/>
    </reaction>
</comment>
<keyword evidence="4" id="KW-0799">Topoisomerase</keyword>
<dbReference type="Gene3D" id="3.30.66.10">
    <property type="entry name" value="DNA topoisomerase I domain"/>
    <property type="match status" value="1"/>
</dbReference>
<evidence type="ECO:0000256" key="2">
    <source>
        <dbReference type="ARBA" id="ARBA00006645"/>
    </source>
</evidence>
<comment type="caution">
    <text evidence="9">The sequence shown here is derived from an EMBL/GenBank/DDBJ whole genome shotgun (WGS) entry which is preliminary data.</text>
</comment>
<evidence type="ECO:0000313" key="10">
    <source>
        <dbReference type="Proteomes" id="UP000078459"/>
    </source>
</evidence>
<feature type="domain" description="DNA topoisomerase I catalytic core eukaryotic-type" evidence="7">
    <location>
        <begin position="105"/>
        <end position="320"/>
    </location>
</feature>
<dbReference type="STRING" id="1826909.A5893_13230"/>
<evidence type="ECO:0000313" key="9">
    <source>
        <dbReference type="EMBL" id="OAQ38390.1"/>
    </source>
</evidence>
<dbReference type="InterPro" id="IPR014711">
    <property type="entry name" value="TopoI_cat_a-hlx-sub_euk"/>
</dbReference>
<evidence type="ECO:0000256" key="1">
    <source>
        <dbReference type="ARBA" id="ARBA00000213"/>
    </source>
</evidence>
<evidence type="ECO:0000256" key="5">
    <source>
        <dbReference type="ARBA" id="ARBA00023125"/>
    </source>
</evidence>
<dbReference type="InterPro" id="IPR001631">
    <property type="entry name" value="TopoI"/>
</dbReference>
<gene>
    <name evidence="9" type="ORF">A5893_13230</name>
</gene>
<dbReference type="InterPro" id="IPR035447">
    <property type="entry name" value="DNA_topo_I_N_sf"/>
</dbReference>
<dbReference type="RefSeq" id="WP_068823160.1">
    <property type="nucleotide sequence ID" value="NZ_LWHJ01000030.1"/>
</dbReference>
<dbReference type="AlphaFoldDB" id="A0A179DCG3"/>
<sequence>MTRLEAKLQKIGSDKKVTAKAAGLKYIEDRTKGFYRKKSGADFYYEDYTGEKIKDKELLQRFKNLVIPPAYQDVWISPYPNNHLQFTGYDVKGRKQYRYHADWNSIRNQAKFYRMRNFANCLPSIRKQVDKDLNRKGLPYEKVLALVVRLIELTHIRIGNESYSKLYGSFGLSTLKDRHVKFKGDQVKFAFKGKKGVYHDIELKSKKLANLVKKCQDIPGKELFQFYDIEGKHHSIGSGDVNHYLKEISGEEYTAKDFRTWAGSVQAVCAFKELGKFEKDSDSKKNIVKVIDDVAKKLGNTRSVCKKYYVHPSVINSYQTGNIHKYIVKDSTTHALTKEERLLVKLLDKEMIAKVLG</sequence>
<dbReference type="GO" id="GO:0003917">
    <property type="term" value="F:DNA topoisomerase type I (single strand cut, ATP-independent) activity"/>
    <property type="evidence" value="ECO:0007669"/>
    <property type="project" value="UniProtKB-EC"/>
</dbReference>
<dbReference type="PRINTS" id="PR00416">
    <property type="entry name" value="EUTPISMRASEI"/>
</dbReference>
<name>A0A179DCG3_9SPHI</name>
<comment type="similarity">
    <text evidence="2">Belongs to the type IB topoisomerase family.</text>
</comment>
<dbReference type="Pfam" id="PF01028">
    <property type="entry name" value="Topoisom_I"/>
    <property type="match status" value="1"/>
</dbReference>
<evidence type="ECO:0000259" key="7">
    <source>
        <dbReference type="Pfam" id="PF01028"/>
    </source>
</evidence>
<dbReference type="SUPFAM" id="SSF55869">
    <property type="entry name" value="DNA topoisomerase I domain"/>
    <property type="match status" value="1"/>
</dbReference>
<reference evidence="9 10" key="2">
    <citation type="submission" date="2016-06" db="EMBL/GenBank/DDBJ databases">
        <title>Pedobacter psychrophilus sp. nov., isolated from Antarctic fragmentary rock.</title>
        <authorList>
            <person name="Svec P."/>
        </authorList>
    </citation>
    <scope>NUCLEOTIDE SEQUENCE [LARGE SCALE GENOMIC DNA]</scope>
    <source>
        <strain evidence="9 10">CCM 8644</strain>
    </source>
</reference>
<dbReference type="GO" id="GO:0003677">
    <property type="term" value="F:DNA binding"/>
    <property type="evidence" value="ECO:0007669"/>
    <property type="project" value="UniProtKB-KW"/>
</dbReference>
<dbReference type="InterPro" id="IPR049331">
    <property type="entry name" value="Top1B_N_bact"/>
</dbReference>
<feature type="domain" description="DNA topoisomerase IB N-terminal" evidence="8">
    <location>
        <begin position="43"/>
        <end position="90"/>
    </location>
</feature>
<dbReference type="Gene3D" id="3.90.15.10">
    <property type="entry name" value="Topoisomerase I, Chain A, domain 3"/>
    <property type="match status" value="1"/>
</dbReference>
<dbReference type="OrthoDB" id="9778962at2"/>
<accession>A0A179DCG3</accession>
<protein>
    <recommendedName>
        <fullName evidence="3">DNA topoisomerase</fullName>
        <ecNumber evidence="3">5.6.2.1</ecNumber>
    </recommendedName>
</protein>
<keyword evidence="6 9" id="KW-0413">Isomerase</keyword>
<proteinExistence type="inferred from homology"/>
<dbReference type="SUPFAM" id="SSF56349">
    <property type="entry name" value="DNA breaking-rejoining enzymes"/>
    <property type="match status" value="1"/>
</dbReference>
<organism evidence="9 10">
    <name type="scientific">Pedobacter psychrophilus</name>
    <dbReference type="NCBI Taxonomy" id="1826909"/>
    <lineage>
        <taxon>Bacteria</taxon>
        <taxon>Pseudomonadati</taxon>
        <taxon>Bacteroidota</taxon>
        <taxon>Sphingobacteriia</taxon>
        <taxon>Sphingobacteriales</taxon>
        <taxon>Sphingobacteriaceae</taxon>
        <taxon>Pedobacter</taxon>
    </lineage>
</organism>
<reference evidence="9 10" key="1">
    <citation type="submission" date="2016-04" db="EMBL/GenBank/DDBJ databases">
        <authorList>
            <person name="Evans L.H."/>
            <person name="Alamgir A."/>
            <person name="Owens N."/>
            <person name="Weber N.D."/>
            <person name="Virtaneva K."/>
            <person name="Barbian K."/>
            <person name="Babar A."/>
            <person name="Rosenke K."/>
        </authorList>
    </citation>
    <scope>NUCLEOTIDE SEQUENCE [LARGE SCALE GENOMIC DNA]</scope>
    <source>
        <strain evidence="9 10">CCM 8644</strain>
    </source>
</reference>
<dbReference type="GO" id="GO:0006265">
    <property type="term" value="P:DNA topological change"/>
    <property type="evidence" value="ECO:0007669"/>
    <property type="project" value="InterPro"/>
</dbReference>
<keyword evidence="10" id="KW-1185">Reference proteome</keyword>
<dbReference type="PROSITE" id="PS52038">
    <property type="entry name" value="TOPO_IB_2"/>
    <property type="match status" value="1"/>
</dbReference>
<dbReference type="EMBL" id="LWHJ01000030">
    <property type="protein sequence ID" value="OAQ38390.1"/>
    <property type="molecule type" value="Genomic_DNA"/>
</dbReference>
<keyword evidence="5" id="KW-0238">DNA-binding</keyword>
<dbReference type="InterPro" id="IPR011010">
    <property type="entry name" value="DNA_brk_join_enz"/>
</dbReference>
<dbReference type="EC" id="5.6.2.1" evidence="3"/>
<evidence type="ECO:0000256" key="6">
    <source>
        <dbReference type="ARBA" id="ARBA00023235"/>
    </source>
</evidence>
<evidence type="ECO:0000259" key="8">
    <source>
        <dbReference type="Pfam" id="PF21338"/>
    </source>
</evidence>